<dbReference type="AlphaFoldDB" id="A0AAD7PBR2"/>
<dbReference type="Pfam" id="PF00160">
    <property type="entry name" value="Pro_isomerase"/>
    <property type="match status" value="1"/>
</dbReference>
<keyword evidence="2" id="KW-0694">RNA-binding</keyword>
<keyword evidence="6" id="KW-1185">Reference proteome</keyword>
<dbReference type="KEGG" id="qsa:O6P43_029376"/>
<dbReference type="Proteomes" id="UP001163823">
    <property type="component" value="Chromosome 12"/>
</dbReference>
<name>A0AAD7PBR2_QUISA</name>
<sequence>MSVLIVTSLGDNVVDLQTDKCPLKNFLKLCKVKCYNGCLFHTVQKDFKTQTGDPTGTGTGGDLIYKTPFNDHIMILPYHTDNSCKI</sequence>
<comment type="caution">
    <text evidence="5">The sequence shown here is derived from an EMBL/GenBank/DDBJ whole genome shotgun (WGS) entry which is preliminary data.</text>
</comment>
<dbReference type="InterPro" id="IPR029000">
    <property type="entry name" value="Cyclophilin-like_dom_sf"/>
</dbReference>
<dbReference type="GO" id="GO:0003723">
    <property type="term" value="F:RNA binding"/>
    <property type="evidence" value="ECO:0007669"/>
    <property type="project" value="UniProtKB-KW"/>
</dbReference>
<dbReference type="Gene3D" id="2.40.100.10">
    <property type="entry name" value="Cyclophilin-like"/>
    <property type="match status" value="1"/>
</dbReference>
<evidence type="ECO:0000256" key="3">
    <source>
        <dbReference type="ARBA" id="ARBA00023242"/>
    </source>
</evidence>
<dbReference type="GO" id="GO:0005634">
    <property type="term" value="C:nucleus"/>
    <property type="evidence" value="ECO:0007669"/>
    <property type="project" value="UniProtKB-SubCell"/>
</dbReference>
<evidence type="ECO:0000259" key="4">
    <source>
        <dbReference type="Pfam" id="PF00160"/>
    </source>
</evidence>
<dbReference type="GO" id="GO:0003755">
    <property type="term" value="F:peptidyl-prolyl cis-trans isomerase activity"/>
    <property type="evidence" value="ECO:0007669"/>
    <property type="project" value="InterPro"/>
</dbReference>
<comment type="subcellular location">
    <subcellularLocation>
        <location evidence="1">Nucleus</location>
    </subcellularLocation>
</comment>
<gene>
    <name evidence="5" type="ORF">O6P43_029376</name>
</gene>
<evidence type="ECO:0000313" key="6">
    <source>
        <dbReference type="Proteomes" id="UP001163823"/>
    </source>
</evidence>
<keyword evidence="5" id="KW-0413">Isomerase</keyword>
<dbReference type="InterPro" id="IPR002130">
    <property type="entry name" value="Cyclophilin-type_PPIase_dom"/>
</dbReference>
<reference evidence="5" key="1">
    <citation type="journal article" date="2023" name="Science">
        <title>Elucidation of the pathway for biosynthesis of saponin adjuvants from the soapbark tree.</title>
        <authorList>
            <person name="Reed J."/>
            <person name="Orme A."/>
            <person name="El-Demerdash A."/>
            <person name="Owen C."/>
            <person name="Martin L.B.B."/>
            <person name="Misra R.C."/>
            <person name="Kikuchi S."/>
            <person name="Rejzek M."/>
            <person name="Martin A.C."/>
            <person name="Harkess A."/>
            <person name="Leebens-Mack J."/>
            <person name="Louveau T."/>
            <person name="Stephenson M.J."/>
            <person name="Osbourn A."/>
        </authorList>
    </citation>
    <scope>NUCLEOTIDE SEQUENCE</scope>
    <source>
        <strain evidence="5">S10</strain>
    </source>
</reference>
<feature type="domain" description="PPIase cyclophilin-type" evidence="4">
    <location>
        <begin position="4"/>
        <end position="61"/>
    </location>
</feature>
<organism evidence="5 6">
    <name type="scientific">Quillaja saponaria</name>
    <name type="common">Soap bark tree</name>
    <dbReference type="NCBI Taxonomy" id="32244"/>
    <lineage>
        <taxon>Eukaryota</taxon>
        <taxon>Viridiplantae</taxon>
        <taxon>Streptophyta</taxon>
        <taxon>Embryophyta</taxon>
        <taxon>Tracheophyta</taxon>
        <taxon>Spermatophyta</taxon>
        <taxon>Magnoliopsida</taxon>
        <taxon>eudicotyledons</taxon>
        <taxon>Gunneridae</taxon>
        <taxon>Pentapetalae</taxon>
        <taxon>rosids</taxon>
        <taxon>fabids</taxon>
        <taxon>Fabales</taxon>
        <taxon>Quillajaceae</taxon>
        <taxon>Quillaja</taxon>
    </lineage>
</organism>
<dbReference type="EMBL" id="JARAOO010000012">
    <property type="protein sequence ID" value="KAJ7948975.1"/>
    <property type="molecule type" value="Genomic_DNA"/>
</dbReference>
<dbReference type="PANTHER" id="PTHR45843">
    <property type="entry name" value="PEPTIDYL-PROLYL CIS-TRANS ISOMERASE-LIKE 4"/>
    <property type="match status" value="1"/>
</dbReference>
<dbReference type="PANTHER" id="PTHR45843:SF1">
    <property type="entry name" value="PEPTIDYL-PROLYL CIS-TRANS ISOMERASE-LIKE 4"/>
    <property type="match status" value="1"/>
</dbReference>
<proteinExistence type="predicted"/>
<evidence type="ECO:0000313" key="5">
    <source>
        <dbReference type="EMBL" id="KAJ7948975.1"/>
    </source>
</evidence>
<evidence type="ECO:0000256" key="2">
    <source>
        <dbReference type="ARBA" id="ARBA00022884"/>
    </source>
</evidence>
<dbReference type="SUPFAM" id="SSF50891">
    <property type="entry name" value="Cyclophilin-like"/>
    <property type="match status" value="1"/>
</dbReference>
<accession>A0AAD7PBR2</accession>
<protein>
    <submittedName>
        <fullName evidence="5">Peptidyl-prolyl cis-trans isomerase</fullName>
    </submittedName>
</protein>
<evidence type="ECO:0000256" key="1">
    <source>
        <dbReference type="ARBA" id="ARBA00004123"/>
    </source>
</evidence>
<dbReference type="InterPro" id="IPR035542">
    <property type="entry name" value="CRIP"/>
</dbReference>
<keyword evidence="3" id="KW-0539">Nucleus</keyword>